<evidence type="ECO:0000256" key="1">
    <source>
        <dbReference type="ARBA" id="ARBA00009199"/>
    </source>
</evidence>
<comment type="similarity">
    <text evidence="1">Belongs to the amidase family.</text>
</comment>
<dbReference type="GO" id="GO:0016787">
    <property type="term" value="F:hydrolase activity"/>
    <property type="evidence" value="ECO:0007669"/>
    <property type="project" value="UniProtKB-KW"/>
</dbReference>
<evidence type="ECO:0000313" key="5">
    <source>
        <dbReference type="Proteomes" id="UP000002489"/>
    </source>
</evidence>
<dbReference type="EnsemblFungi" id="FOXG_05895T0">
    <property type="protein sequence ID" value="FOXG_05895P0"/>
    <property type="gene ID" value="FOXG_05895"/>
</dbReference>
<dbReference type="STRING" id="426428.A0A0D2XPK7"/>
<keyword evidence="2" id="KW-0378">Hydrolase</keyword>
<dbReference type="SUPFAM" id="SSF75304">
    <property type="entry name" value="Amidase signature (AS) enzymes"/>
    <property type="match status" value="1"/>
</dbReference>
<proteinExistence type="inferred from homology"/>
<accession>A0A0D2XPK7</accession>
<evidence type="ECO:0000256" key="2">
    <source>
        <dbReference type="ARBA" id="ARBA00022801"/>
    </source>
</evidence>
<dbReference type="InterPro" id="IPR023631">
    <property type="entry name" value="Amidase_dom"/>
</dbReference>
<feature type="domain" description="Amidase" evidence="3">
    <location>
        <begin position="125"/>
        <end position="192"/>
    </location>
</feature>
<dbReference type="InterPro" id="IPR036928">
    <property type="entry name" value="AS_sf"/>
</dbReference>
<reference evidence="5" key="1">
    <citation type="journal article" date="2012" name="Mol. Plant Microbe Interact.">
        <title>A highly conserved effector in Fusarium oxysporum is required for full virulence on Arabidopsis.</title>
        <authorList>
            <person name="Thatcher L.F."/>
            <person name="Gardiner D.M."/>
            <person name="Kazan K."/>
            <person name="Manners J."/>
        </authorList>
    </citation>
    <scope>NUCLEOTIDE SEQUENCE [LARGE SCALE GENOMIC DNA]</scope>
    <source>
        <strain evidence="5">Fo5176</strain>
    </source>
</reference>
<organism evidence="4 5">
    <name type="scientific">Fusarium oxysporum (strain Fo5176)</name>
    <name type="common">Fusarium vascular wilt</name>
    <dbReference type="NCBI Taxonomy" id="660025"/>
    <lineage>
        <taxon>Eukaryota</taxon>
        <taxon>Fungi</taxon>
        <taxon>Dikarya</taxon>
        <taxon>Ascomycota</taxon>
        <taxon>Pezizomycotina</taxon>
        <taxon>Sordariomycetes</taxon>
        <taxon>Hypocreomycetidae</taxon>
        <taxon>Hypocreales</taxon>
        <taxon>Nectriaceae</taxon>
        <taxon>Fusarium</taxon>
        <taxon>Fusarium oxysporum species complex</taxon>
    </lineage>
</organism>
<dbReference type="PANTHER" id="PTHR46072:SF2">
    <property type="entry name" value="AMIDASE (EUROFUNG)"/>
    <property type="match status" value="1"/>
</dbReference>
<evidence type="ECO:0000313" key="4">
    <source>
        <dbReference type="EnsemblFungi" id="FOXG_05895P0"/>
    </source>
</evidence>
<sequence length="376" mass="42238">METKIWEQVVAEKRRQRARVISAFVTKNLSDNEDRQDAYKAITEVDDISALADKISSGDLTEILFDDVLEQAQELDAYYAKEKKTKGPLHGVPISLKDQFNVKCYDTTLGYTSKAFKPAKDDAVLWAETDNPLWGLTENPIIPRYTPGGSSGGESALIYSHGSLGGFGSDLGGSIRMPASMMGLYGFKPSVMDAYFTVDGGEDIRRDVEAGGEPFIPSVERLVNRGKPISVFDYWQLNKRKRELQQAYLEKWNNTLSKKGKTVDAIIMPALPHAAVPHNTVKWVGYTKVWNLLDYTALVIPGGKVEAKDLDALWDHEPRNELDEWNTRLWEDNMQEMAKHHLPVDIQIVGRVLEEEKVLAVGKVLDDLLRTRLLEG</sequence>
<evidence type="ECO:0000259" key="3">
    <source>
        <dbReference type="Pfam" id="PF01425"/>
    </source>
</evidence>
<dbReference type="Gene3D" id="3.90.1300.10">
    <property type="entry name" value="Amidase signature (AS) domain"/>
    <property type="match status" value="2"/>
</dbReference>
<dbReference type="Proteomes" id="UP000002489">
    <property type="component" value="Unassembled WGS sequence"/>
</dbReference>
<name>A0A0D2XPK7_FUSOF</name>
<dbReference type="Pfam" id="PF01425">
    <property type="entry name" value="Amidase"/>
    <property type="match status" value="2"/>
</dbReference>
<dbReference type="AlphaFoldDB" id="A0A0D2XPK7"/>
<reference evidence="4" key="2">
    <citation type="submission" date="2025-08" db="UniProtKB">
        <authorList>
            <consortium name="EnsemblFungi"/>
        </authorList>
    </citation>
    <scope>IDENTIFICATION</scope>
    <source>
        <strain evidence="4">4287 / CBS 123668 / FGSC 9935 / NRRL 34936</strain>
    </source>
</reference>
<protein>
    <recommendedName>
        <fullName evidence="3">Amidase domain-containing protein</fullName>
    </recommendedName>
</protein>
<dbReference type="PANTHER" id="PTHR46072">
    <property type="entry name" value="AMIDASE-RELATED-RELATED"/>
    <property type="match status" value="1"/>
</dbReference>
<feature type="domain" description="Amidase" evidence="3">
    <location>
        <begin position="214"/>
        <end position="359"/>
    </location>
</feature>